<evidence type="ECO:0000256" key="1">
    <source>
        <dbReference type="ARBA" id="ARBA00004123"/>
    </source>
</evidence>
<dbReference type="GO" id="GO:0003697">
    <property type="term" value="F:single-stranded DNA binding"/>
    <property type="evidence" value="ECO:0007669"/>
    <property type="project" value="InterPro"/>
</dbReference>
<keyword evidence="17" id="KW-1185">Reference proteome</keyword>
<feature type="compositionally biased region" description="Polar residues" evidence="15">
    <location>
        <begin position="344"/>
        <end position="355"/>
    </location>
</feature>
<keyword evidence="7" id="KW-0227">DNA damage</keyword>
<name>A0A6S7I1D7_PARCT</name>
<keyword evidence="5" id="KW-0645">Protease</keyword>
<reference evidence="16" key="1">
    <citation type="submission" date="2020-04" db="EMBL/GenBank/DDBJ databases">
        <authorList>
            <person name="Alioto T."/>
            <person name="Alioto T."/>
            <person name="Gomez Garrido J."/>
        </authorList>
    </citation>
    <scope>NUCLEOTIDE SEQUENCE</scope>
    <source>
        <strain evidence="16">A484AB</strain>
    </source>
</reference>
<feature type="region of interest" description="Disordered" evidence="15">
    <location>
        <begin position="214"/>
        <end position="297"/>
    </location>
</feature>
<evidence type="ECO:0000256" key="3">
    <source>
        <dbReference type="ARBA" id="ARBA00010724"/>
    </source>
</evidence>
<comment type="similarity">
    <text evidence="3">Belongs to the Spartan family.</text>
</comment>
<evidence type="ECO:0000313" key="16">
    <source>
        <dbReference type="EMBL" id="CAB4010263.1"/>
    </source>
</evidence>
<dbReference type="SMART" id="SM00731">
    <property type="entry name" value="SprT"/>
    <property type="match status" value="1"/>
</dbReference>
<evidence type="ECO:0000256" key="8">
    <source>
        <dbReference type="ARBA" id="ARBA00022771"/>
    </source>
</evidence>
<dbReference type="PANTHER" id="PTHR21220:SF0">
    <property type="entry name" value="DNA-DEPENDENT METALLOPROTEASE SPRTN"/>
    <property type="match status" value="1"/>
</dbReference>
<evidence type="ECO:0000256" key="9">
    <source>
        <dbReference type="ARBA" id="ARBA00022801"/>
    </source>
</evidence>
<evidence type="ECO:0000256" key="11">
    <source>
        <dbReference type="ARBA" id="ARBA00023049"/>
    </source>
</evidence>
<keyword evidence="10" id="KW-0862">Zinc</keyword>
<keyword evidence="12" id="KW-0234">DNA repair</keyword>
<dbReference type="Gene3D" id="3.30.160.60">
    <property type="entry name" value="Classic Zinc Finger"/>
    <property type="match status" value="1"/>
</dbReference>
<dbReference type="GO" id="GO:0006281">
    <property type="term" value="P:DNA repair"/>
    <property type="evidence" value="ECO:0007669"/>
    <property type="project" value="UniProtKB-KW"/>
</dbReference>
<keyword evidence="13" id="KW-0539">Nucleus</keyword>
<keyword evidence="6" id="KW-0479">Metal-binding</keyword>
<dbReference type="Pfam" id="PF22934">
    <property type="entry name" value="SPRTN_ZBD"/>
    <property type="match status" value="1"/>
</dbReference>
<evidence type="ECO:0000256" key="14">
    <source>
        <dbReference type="ARBA" id="ARBA00030396"/>
    </source>
</evidence>
<dbReference type="InterPro" id="IPR006640">
    <property type="entry name" value="SprT-like_domain"/>
</dbReference>
<protein>
    <recommendedName>
        <fullName evidence="14">Protein with SprT-like domain at the N terminus</fullName>
    </recommendedName>
</protein>
<keyword evidence="8" id="KW-0863">Zinc-finger</keyword>
<proteinExistence type="inferred from homology"/>
<organism evidence="16 17">
    <name type="scientific">Paramuricea clavata</name>
    <name type="common">Red gorgonian</name>
    <name type="synonym">Violescent sea-whip</name>
    <dbReference type="NCBI Taxonomy" id="317549"/>
    <lineage>
        <taxon>Eukaryota</taxon>
        <taxon>Metazoa</taxon>
        <taxon>Cnidaria</taxon>
        <taxon>Anthozoa</taxon>
        <taxon>Octocorallia</taxon>
        <taxon>Malacalcyonacea</taxon>
        <taxon>Plexauridae</taxon>
        <taxon>Paramuricea</taxon>
    </lineage>
</organism>
<sequence length="527" mass="59052">MADTDYALALSLQDEFSAIDNEETRNSGDKRKRPTSIVDDCWETIDPTPDIRELFLQFNDKYFDSKLSCCEVKWAPRMTLCAGVCCYEGRGGLCSIKLSMPLLKLRPRKDLVQTLLHEMIHAFLFVTHNNKDHDSHGPEFHKHMSRINRSSGSNITVYHNFHDEVDLYRQHWWRCNGPCQKRPPYYGMVKRAMNRAPAPRDPWWPDHQRTCGGTYHKIREPEDYGKKKRKKDDGINAENEATKDTPKIYDLWNKESGGKSHKTNSSDSSTNAKPNYSKTSSGNDINTGDLSTNAGGTKIDNFWRVENDDSSGKENDVQKINHAFTPFTGKGHVLGSVQSETSTISVKKQGNTRTVSKGRDFSPPVQGNGQDFQGIKLFLQNTGRLSSRSGHLNRIVTSTQSKSSKAIDITENDFVDDADIDIVQNTSRNPFIKGKESRLGTNLTTESNSSTLNEIEDVSTDTQQKVNSGTQLTIVDAFKNVGDKKVPVVVINETPTKSAVLASVQCPVCLLKVEETRINAHLDACLS</sequence>
<evidence type="ECO:0000313" key="17">
    <source>
        <dbReference type="Proteomes" id="UP001152795"/>
    </source>
</evidence>
<dbReference type="GO" id="GO:0006508">
    <property type="term" value="P:proteolysis"/>
    <property type="evidence" value="ECO:0007669"/>
    <property type="project" value="UniProtKB-KW"/>
</dbReference>
<keyword evidence="9" id="KW-0378">Hydrolase</keyword>
<evidence type="ECO:0000256" key="12">
    <source>
        <dbReference type="ARBA" id="ARBA00023204"/>
    </source>
</evidence>
<evidence type="ECO:0000256" key="2">
    <source>
        <dbReference type="ARBA" id="ARBA00004286"/>
    </source>
</evidence>
<feature type="compositionally biased region" description="Basic and acidic residues" evidence="15">
    <location>
        <begin position="240"/>
        <end position="258"/>
    </location>
</feature>
<dbReference type="EMBL" id="CACRXK020006729">
    <property type="protein sequence ID" value="CAB4010263.1"/>
    <property type="molecule type" value="Genomic_DNA"/>
</dbReference>
<feature type="compositionally biased region" description="Polar residues" evidence="15">
    <location>
        <begin position="263"/>
        <end position="295"/>
    </location>
</feature>
<evidence type="ECO:0000256" key="13">
    <source>
        <dbReference type="ARBA" id="ARBA00023242"/>
    </source>
</evidence>
<dbReference type="GO" id="GO:0004222">
    <property type="term" value="F:metalloendopeptidase activity"/>
    <property type="evidence" value="ECO:0007669"/>
    <property type="project" value="InterPro"/>
</dbReference>
<evidence type="ECO:0000256" key="7">
    <source>
        <dbReference type="ARBA" id="ARBA00022763"/>
    </source>
</evidence>
<gene>
    <name evidence="16" type="ORF">PACLA_8A064351</name>
</gene>
<accession>A0A6S7I1D7</accession>
<keyword evidence="11" id="KW-0482">Metalloprotease</keyword>
<dbReference type="GO" id="GO:0031593">
    <property type="term" value="F:polyubiquitin modification-dependent protein binding"/>
    <property type="evidence" value="ECO:0007669"/>
    <property type="project" value="TreeGrafter"/>
</dbReference>
<comment type="subcellular location">
    <subcellularLocation>
        <location evidence="2">Chromosome</location>
    </subcellularLocation>
    <subcellularLocation>
        <location evidence="1">Nucleus</location>
    </subcellularLocation>
</comment>
<dbReference type="Proteomes" id="UP001152795">
    <property type="component" value="Unassembled WGS sequence"/>
</dbReference>
<dbReference type="InterPro" id="IPR006642">
    <property type="entry name" value="Rad18_UBZ4"/>
</dbReference>
<evidence type="ECO:0000256" key="4">
    <source>
        <dbReference type="ARBA" id="ARBA00022454"/>
    </source>
</evidence>
<evidence type="ECO:0000256" key="10">
    <source>
        <dbReference type="ARBA" id="ARBA00022833"/>
    </source>
</evidence>
<evidence type="ECO:0000256" key="5">
    <source>
        <dbReference type="ARBA" id="ARBA00022670"/>
    </source>
</evidence>
<evidence type="ECO:0000256" key="15">
    <source>
        <dbReference type="SAM" id="MobiDB-lite"/>
    </source>
</evidence>
<evidence type="ECO:0000256" key="6">
    <source>
        <dbReference type="ARBA" id="ARBA00022723"/>
    </source>
</evidence>
<dbReference type="OrthoDB" id="5236983at2759"/>
<dbReference type="GO" id="GO:0005694">
    <property type="term" value="C:chromosome"/>
    <property type="evidence" value="ECO:0007669"/>
    <property type="project" value="UniProtKB-SubCell"/>
</dbReference>
<dbReference type="SMART" id="SM00734">
    <property type="entry name" value="ZnF_Rad18"/>
    <property type="match status" value="1"/>
</dbReference>
<dbReference type="InterPro" id="IPR055220">
    <property type="entry name" value="SPRTN_ZBD"/>
</dbReference>
<comment type="caution">
    <text evidence="16">The sequence shown here is derived from an EMBL/GenBank/DDBJ whole genome shotgun (WGS) entry which is preliminary data.</text>
</comment>
<dbReference type="PROSITE" id="PS51908">
    <property type="entry name" value="ZF_UBZ4"/>
    <property type="match status" value="1"/>
</dbReference>
<dbReference type="AlphaFoldDB" id="A0A6S7I1D7"/>
<dbReference type="Pfam" id="PF10263">
    <property type="entry name" value="SprT-like"/>
    <property type="match status" value="1"/>
</dbReference>
<dbReference type="GO" id="GO:0005634">
    <property type="term" value="C:nucleus"/>
    <property type="evidence" value="ECO:0007669"/>
    <property type="project" value="UniProtKB-SubCell"/>
</dbReference>
<dbReference type="PANTHER" id="PTHR21220">
    <property type="entry name" value="DNA-DEPENDENT METALLOPROTEASE SPRTN"/>
    <property type="match status" value="1"/>
</dbReference>
<keyword evidence="4" id="KW-0158">Chromosome</keyword>
<feature type="region of interest" description="Disordered" evidence="15">
    <location>
        <begin position="344"/>
        <end position="369"/>
    </location>
</feature>
<dbReference type="GO" id="GO:0008270">
    <property type="term" value="F:zinc ion binding"/>
    <property type="evidence" value="ECO:0007669"/>
    <property type="project" value="UniProtKB-KW"/>
</dbReference>
<dbReference type="InterPro" id="IPR044245">
    <property type="entry name" value="Spartan"/>
</dbReference>